<dbReference type="RefSeq" id="WP_202834559.1">
    <property type="nucleotide sequence ID" value="NZ_JAETWB010000025.1"/>
</dbReference>
<sequence length="59" mass="6032">MTELEAYTKLVRAGIASPDATLVARLIAAAAQMQAGLARQPQGLPTGLEPAASFSVPLP</sequence>
<evidence type="ECO:0008006" key="3">
    <source>
        <dbReference type="Google" id="ProtNLM"/>
    </source>
</evidence>
<dbReference type="Proteomes" id="UP000660885">
    <property type="component" value="Unassembled WGS sequence"/>
</dbReference>
<proteinExistence type="predicted"/>
<comment type="caution">
    <text evidence="1">The sequence shown here is derived from an EMBL/GenBank/DDBJ whole genome shotgun (WGS) entry which is preliminary data.</text>
</comment>
<reference evidence="1 2" key="1">
    <citation type="submission" date="2021-01" db="EMBL/GenBank/DDBJ databases">
        <title>Belnapia mucosa sp. nov. and Belnapia arida sp. nov., isolated from the Tabernas Desert (Almeria, Spain).</title>
        <authorList>
            <person name="Molina-Menor E."/>
            <person name="Vidal-Verdu A."/>
            <person name="Calonge A."/>
            <person name="Satari L."/>
            <person name="Pereto J."/>
            <person name="Porcar M."/>
        </authorList>
    </citation>
    <scope>NUCLEOTIDE SEQUENCE [LARGE SCALE GENOMIC DNA]</scope>
    <source>
        <strain evidence="1 2">T18</strain>
    </source>
</reference>
<dbReference type="EMBL" id="JAETWB010000025">
    <property type="protein sequence ID" value="MBL6081336.1"/>
    <property type="molecule type" value="Genomic_DNA"/>
</dbReference>
<gene>
    <name evidence="1" type="ORF">JMJ56_25400</name>
</gene>
<organism evidence="1 2">
    <name type="scientific">Belnapia arida</name>
    <dbReference type="NCBI Taxonomy" id="2804533"/>
    <lineage>
        <taxon>Bacteria</taxon>
        <taxon>Pseudomonadati</taxon>
        <taxon>Pseudomonadota</taxon>
        <taxon>Alphaproteobacteria</taxon>
        <taxon>Acetobacterales</taxon>
        <taxon>Roseomonadaceae</taxon>
        <taxon>Belnapia</taxon>
    </lineage>
</organism>
<name>A0ABS1U9I7_9PROT</name>
<accession>A0ABS1U9I7</accession>
<evidence type="ECO:0000313" key="2">
    <source>
        <dbReference type="Proteomes" id="UP000660885"/>
    </source>
</evidence>
<evidence type="ECO:0000313" key="1">
    <source>
        <dbReference type="EMBL" id="MBL6081336.1"/>
    </source>
</evidence>
<keyword evidence="2" id="KW-1185">Reference proteome</keyword>
<protein>
    <recommendedName>
        <fullName evidence="3">DUF4089 domain-containing protein</fullName>
    </recommendedName>
</protein>